<dbReference type="InterPro" id="IPR000086">
    <property type="entry name" value="NUDIX_hydrolase_dom"/>
</dbReference>
<name>A0A410DTA4_9CLOT</name>
<keyword evidence="2 4" id="KW-0378">Hydrolase</keyword>
<dbReference type="Pfam" id="PF00293">
    <property type="entry name" value="NUDIX"/>
    <property type="match status" value="1"/>
</dbReference>
<dbReference type="PANTHER" id="PTHR43046:SF14">
    <property type="entry name" value="MUTT_NUDIX FAMILY PROTEIN"/>
    <property type="match status" value="1"/>
</dbReference>
<keyword evidence="5" id="KW-1185">Reference proteome</keyword>
<proteinExistence type="predicted"/>
<dbReference type="PANTHER" id="PTHR43046">
    <property type="entry name" value="GDP-MANNOSE MANNOSYL HYDROLASE"/>
    <property type="match status" value="1"/>
</dbReference>
<sequence>MLLILERRFDVLIKLRNAAKAIIIQDNKILFVKYISKRTGVTYYVLPGGGQEGGETFADTLKRECLEELGAEIEVERFALLTEYIGKNHKFADIHSEVHRIECMFFCSLKSSIELSKATNTDPDQVGVEWIGFDEMKDRTLYPEALKRVFDQQGNITTPLYIGDTF</sequence>
<evidence type="ECO:0000259" key="3">
    <source>
        <dbReference type="PROSITE" id="PS51462"/>
    </source>
</evidence>
<dbReference type="OrthoDB" id="9008185at2"/>
<evidence type="ECO:0000256" key="2">
    <source>
        <dbReference type="ARBA" id="ARBA00022801"/>
    </source>
</evidence>
<protein>
    <submittedName>
        <fullName evidence="4">NUDIX hydrolase</fullName>
    </submittedName>
</protein>
<dbReference type="SUPFAM" id="SSF55811">
    <property type="entry name" value="Nudix"/>
    <property type="match status" value="1"/>
</dbReference>
<evidence type="ECO:0000256" key="1">
    <source>
        <dbReference type="ARBA" id="ARBA00001946"/>
    </source>
</evidence>
<dbReference type="Gene3D" id="3.90.79.10">
    <property type="entry name" value="Nucleoside Triphosphate Pyrophosphohydrolase"/>
    <property type="match status" value="1"/>
</dbReference>
<dbReference type="AlphaFoldDB" id="A0A410DTA4"/>
<dbReference type="GO" id="GO:0016787">
    <property type="term" value="F:hydrolase activity"/>
    <property type="evidence" value="ECO:0007669"/>
    <property type="project" value="UniProtKB-KW"/>
</dbReference>
<feature type="domain" description="Nudix hydrolase" evidence="3">
    <location>
        <begin position="14"/>
        <end position="155"/>
    </location>
</feature>
<dbReference type="Proteomes" id="UP000286268">
    <property type="component" value="Chromosome"/>
</dbReference>
<accession>A0A410DTA4</accession>
<dbReference type="EMBL" id="CP025746">
    <property type="protein sequence ID" value="QAA32295.1"/>
    <property type="molecule type" value="Genomic_DNA"/>
</dbReference>
<organism evidence="4 5">
    <name type="scientific">Clostridium manihotivorum</name>
    <dbReference type="NCBI Taxonomy" id="2320868"/>
    <lineage>
        <taxon>Bacteria</taxon>
        <taxon>Bacillati</taxon>
        <taxon>Bacillota</taxon>
        <taxon>Clostridia</taxon>
        <taxon>Eubacteriales</taxon>
        <taxon>Clostridiaceae</taxon>
        <taxon>Clostridium</taxon>
    </lineage>
</organism>
<reference evidence="4 5" key="1">
    <citation type="submission" date="2018-01" db="EMBL/GenBank/DDBJ databases">
        <title>Genome Sequencing and Assembly of Anaerobacter polyendosporus strain CT4.</title>
        <authorList>
            <person name="Tachaapaikoon C."/>
            <person name="Sutheeworapong S."/>
            <person name="Jenjaroenpun P."/>
            <person name="Wongsurawat T."/>
            <person name="Nookeaw I."/>
            <person name="Cheawchanlertfa P."/>
            <person name="Kosugi A."/>
            <person name="Cheevadhanarak S."/>
            <person name="Ratanakhanokchai K."/>
        </authorList>
    </citation>
    <scope>NUCLEOTIDE SEQUENCE [LARGE SCALE GENOMIC DNA]</scope>
    <source>
        <strain evidence="4 5">CT4</strain>
    </source>
</reference>
<dbReference type="CDD" id="cd18880">
    <property type="entry name" value="NUDIX_ADPRase"/>
    <property type="match status" value="1"/>
</dbReference>
<gene>
    <name evidence="4" type="ORF">C1I91_11975</name>
</gene>
<comment type="cofactor">
    <cofactor evidence="1">
        <name>Mg(2+)</name>
        <dbReference type="ChEBI" id="CHEBI:18420"/>
    </cofactor>
</comment>
<evidence type="ECO:0000313" key="4">
    <source>
        <dbReference type="EMBL" id="QAA32295.1"/>
    </source>
</evidence>
<evidence type="ECO:0000313" key="5">
    <source>
        <dbReference type="Proteomes" id="UP000286268"/>
    </source>
</evidence>
<dbReference type="KEGG" id="cmah:C1I91_11975"/>
<dbReference type="InterPro" id="IPR015797">
    <property type="entry name" value="NUDIX_hydrolase-like_dom_sf"/>
</dbReference>
<dbReference type="PROSITE" id="PS51462">
    <property type="entry name" value="NUDIX"/>
    <property type="match status" value="1"/>
</dbReference>